<accession>A0AAX4JB56</accession>
<keyword evidence="1" id="KW-0378">Hydrolase</keyword>
<dbReference type="SUPFAM" id="SSF54211">
    <property type="entry name" value="Ribosomal protein S5 domain 2-like"/>
    <property type="match status" value="1"/>
</dbReference>
<dbReference type="Gene3D" id="3.30.230.70">
    <property type="entry name" value="GHMP Kinase, N-terminal domain"/>
    <property type="match status" value="2"/>
</dbReference>
<keyword evidence="1" id="KW-0540">Nuclease</keyword>
<dbReference type="Proteomes" id="UP001334084">
    <property type="component" value="Chromosome 4"/>
</dbReference>
<gene>
    <name evidence="1" type="ORF">VNE69_04014</name>
</gene>
<dbReference type="InterPro" id="IPR036345">
    <property type="entry name" value="ExoRNase_PH_dom2_sf"/>
</dbReference>
<dbReference type="EMBL" id="CP142729">
    <property type="protein sequence ID" value="WUR03185.1"/>
    <property type="molecule type" value="Genomic_DNA"/>
</dbReference>
<dbReference type="RefSeq" id="XP_065329330.1">
    <property type="nucleotide sequence ID" value="XM_065473258.1"/>
</dbReference>
<keyword evidence="2" id="KW-1185">Reference proteome</keyword>
<organism evidence="1 2">
    <name type="scientific">Vairimorpha necatrix</name>
    <dbReference type="NCBI Taxonomy" id="6039"/>
    <lineage>
        <taxon>Eukaryota</taxon>
        <taxon>Fungi</taxon>
        <taxon>Fungi incertae sedis</taxon>
        <taxon>Microsporidia</taxon>
        <taxon>Nosematidae</taxon>
        <taxon>Vairimorpha</taxon>
    </lineage>
</organism>
<dbReference type="InterPro" id="IPR020568">
    <property type="entry name" value="Ribosomal_Su5_D2-typ_SF"/>
</dbReference>
<name>A0AAX4JB56_9MICR</name>
<dbReference type="KEGG" id="vnx:VNE69_04014"/>
<sequence length="227" mass="26362">MKYCTNELSFIKDCLLSQGLRSDLRSIKDTRETQVTPLDNLHSDGSLLLKRGYSSIRLSIEFNIEGTIESNYEISSFFLRELSEFPGIYIKMEIYKDDGNIRDLFYEGIRNILNNTEELLKEVYKLLDHKREDHKLVCNKLLSTVSMNNLLDDKKEVYKNILNVSSFAIFENLVISDPLKIEEESSDALVTVFHRNGEILSFIQTKSGIINQEIIQEIQKRLIQNIK</sequence>
<keyword evidence="1" id="KW-0269">Exonuclease</keyword>
<dbReference type="InterPro" id="IPR027408">
    <property type="entry name" value="PNPase/RNase_PH_dom_sf"/>
</dbReference>
<dbReference type="AlphaFoldDB" id="A0AAX4JB56"/>
<protein>
    <submittedName>
        <fullName evidence="1">Exosome complex exonuclease 2</fullName>
    </submittedName>
</protein>
<dbReference type="GO" id="GO:0004527">
    <property type="term" value="F:exonuclease activity"/>
    <property type="evidence" value="ECO:0007669"/>
    <property type="project" value="UniProtKB-KW"/>
</dbReference>
<evidence type="ECO:0000313" key="1">
    <source>
        <dbReference type="EMBL" id="WUR03185.1"/>
    </source>
</evidence>
<proteinExistence type="predicted"/>
<dbReference type="SUPFAM" id="SSF55666">
    <property type="entry name" value="Ribonuclease PH domain 2-like"/>
    <property type="match status" value="1"/>
</dbReference>
<dbReference type="GO" id="GO:0000176">
    <property type="term" value="C:nuclear exosome (RNase complex)"/>
    <property type="evidence" value="ECO:0007669"/>
    <property type="project" value="UniProtKB-ARBA"/>
</dbReference>
<evidence type="ECO:0000313" key="2">
    <source>
        <dbReference type="Proteomes" id="UP001334084"/>
    </source>
</evidence>
<dbReference type="GeneID" id="90541004"/>
<reference evidence="1" key="1">
    <citation type="journal article" date="2024" name="BMC Genomics">
        <title>Functional annotation of a divergent genome using sequence and structure-based similarity.</title>
        <authorList>
            <person name="Svedberg D."/>
            <person name="Winiger R.R."/>
            <person name="Berg A."/>
            <person name="Sharma H."/>
            <person name="Tellgren-Roth C."/>
            <person name="Debrunner-Vossbrinck B.A."/>
            <person name="Vossbrinck C.R."/>
            <person name="Barandun J."/>
        </authorList>
    </citation>
    <scope>NUCLEOTIDE SEQUENCE</scope>
    <source>
        <strain evidence="1">Illinois isolate</strain>
    </source>
</reference>